<dbReference type="Proteomes" id="UP000772812">
    <property type="component" value="Unassembled WGS sequence"/>
</dbReference>
<evidence type="ECO:0000313" key="1">
    <source>
        <dbReference type="EMBL" id="MBK3332503.1"/>
    </source>
</evidence>
<dbReference type="RefSeq" id="WP_200673926.1">
    <property type="nucleotide sequence ID" value="NZ_JAACYA010000002.1"/>
</dbReference>
<sequence>MKVKELKKLLKNYGVELKYFDIEEGEEANLMFLYRKELEENKHLLSSEDLDLLHQYDFKAVELYEKYKNYDTEAVEWLKDTVKIAKANLQK</sequence>
<reference evidence="1 2" key="1">
    <citation type="journal article" date="2021" name="Syst. Appl. Microbiol.">
        <title>Persephonella atlantica sp. nov.: How to adapt to physico-chemical gradients in high temperature hydrothermal habitats.</title>
        <authorList>
            <person name="Francois D.X."/>
            <person name="Godfroy A."/>
            <person name="Mathien C."/>
            <person name="Aube J."/>
            <person name="Cathalot C."/>
            <person name="Lesongeur F."/>
            <person name="L'Haridon S."/>
            <person name="Philippon X."/>
            <person name="Roussel E.G."/>
        </authorList>
    </citation>
    <scope>NUCLEOTIDE SEQUENCE [LARGE SCALE GENOMIC DNA]</scope>
    <source>
        <strain evidence="1 2">MO1340</strain>
    </source>
</reference>
<accession>A0ABS1GHX2</accession>
<keyword evidence="2" id="KW-1185">Reference proteome</keyword>
<evidence type="ECO:0000313" key="2">
    <source>
        <dbReference type="Proteomes" id="UP000772812"/>
    </source>
</evidence>
<name>A0ABS1GHX2_9AQUI</name>
<organism evidence="1 2">
    <name type="scientific">Persephonella atlantica</name>
    <dbReference type="NCBI Taxonomy" id="2699429"/>
    <lineage>
        <taxon>Bacteria</taxon>
        <taxon>Pseudomonadati</taxon>
        <taxon>Aquificota</taxon>
        <taxon>Aquificia</taxon>
        <taxon>Aquificales</taxon>
        <taxon>Hydrogenothermaceae</taxon>
        <taxon>Persephonella</taxon>
    </lineage>
</organism>
<comment type="caution">
    <text evidence="1">The sequence shown here is derived from an EMBL/GenBank/DDBJ whole genome shotgun (WGS) entry which is preliminary data.</text>
</comment>
<protein>
    <submittedName>
        <fullName evidence="1">Uncharacterized protein</fullName>
    </submittedName>
</protein>
<gene>
    <name evidence="1" type="ORF">GWK41_05435</name>
</gene>
<proteinExistence type="predicted"/>
<dbReference type="EMBL" id="JAACYA010000002">
    <property type="protein sequence ID" value="MBK3332503.1"/>
    <property type="molecule type" value="Genomic_DNA"/>
</dbReference>